<dbReference type="InterPro" id="IPR003593">
    <property type="entry name" value="AAA+_ATPase"/>
</dbReference>
<dbReference type="InterPro" id="IPR017871">
    <property type="entry name" value="ABC_transporter-like_CS"/>
</dbReference>
<dbReference type="PANTHER" id="PTHR43790:SF8">
    <property type="entry name" value="SUGAR ABC TRANSPORTER ATP-BINDING PROTEIN"/>
    <property type="match status" value="1"/>
</dbReference>
<gene>
    <name evidence="4" type="ORF">GJR97_11730</name>
</gene>
<dbReference type="InterPro" id="IPR003439">
    <property type="entry name" value="ABC_transporter-like_ATP-bd"/>
</dbReference>
<protein>
    <submittedName>
        <fullName evidence="4">ATP-binding cassette domain-containing protein</fullName>
    </submittedName>
</protein>
<evidence type="ECO:0000313" key="5">
    <source>
        <dbReference type="Proteomes" id="UP000476511"/>
    </source>
</evidence>
<keyword evidence="5" id="KW-1185">Reference proteome</keyword>
<comment type="caution">
    <text evidence="4">The sequence shown here is derived from an EMBL/GenBank/DDBJ whole genome shotgun (WGS) entry which is preliminary data.</text>
</comment>
<dbReference type="InterPro" id="IPR027417">
    <property type="entry name" value="P-loop_NTPase"/>
</dbReference>
<evidence type="ECO:0000259" key="3">
    <source>
        <dbReference type="PROSITE" id="PS50893"/>
    </source>
</evidence>
<dbReference type="PROSITE" id="PS00211">
    <property type="entry name" value="ABC_TRANSPORTER_1"/>
    <property type="match status" value="1"/>
</dbReference>
<dbReference type="EMBL" id="WKJD01000016">
    <property type="protein sequence ID" value="MRX44394.1"/>
    <property type="molecule type" value="Genomic_DNA"/>
</dbReference>
<dbReference type="GO" id="GO:0016887">
    <property type="term" value="F:ATP hydrolysis activity"/>
    <property type="evidence" value="ECO:0007669"/>
    <property type="project" value="InterPro"/>
</dbReference>
<dbReference type="PANTHER" id="PTHR43790">
    <property type="entry name" value="CARBOHYDRATE TRANSPORT ATP-BINDING PROTEIN MG119-RELATED"/>
    <property type="match status" value="1"/>
</dbReference>
<keyword evidence="2 4" id="KW-0067">ATP-binding</keyword>
<dbReference type="Gene3D" id="3.40.50.300">
    <property type="entry name" value="P-loop containing nucleotide triphosphate hydrolases"/>
    <property type="match status" value="1"/>
</dbReference>
<evidence type="ECO:0000256" key="2">
    <source>
        <dbReference type="ARBA" id="ARBA00022840"/>
    </source>
</evidence>
<dbReference type="SUPFAM" id="SSF52540">
    <property type="entry name" value="P-loop containing nucleoside triphosphate hydrolases"/>
    <property type="match status" value="1"/>
</dbReference>
<dbReference type="SMART" id="SM00382">
    <property type="entry name" value="AAA"/>
    <property type="match status" value="1"/>
</dbReference>
<dbReference type="InterPro" id="IPR050107">
    <property type="entry name" value="ABC_carbohydrate_import_ATPase"/>
</dbReference>
<reference evidence="4 5" key="1">
    <citation type="submission" date="2019-11" db="EMBL/GenBank/DDBJ databases">
        <title>Agromyces kandeliae sp. nov., isolated from mangrove soil.</title>
        <authorList>
            <person name="Wang R."/>
        </authorList>
    </citation>
    <scope>NUCLEOTIDE SEQUENCE [LARGE SCALE GENOMIC DNA]</scope>
    <source>
        <strain evidence="4 5">Q22</strain>
    </source>
</reference>
<dbReference type="GO" id="GO:0005524">
    <property type="term" value="F:ATP binding"/>
    <property type="evidence" value="ECO:0007669"/>
    <property type="project" value="UniProtKB-KW"/>
</dbReference>
<dbReference type="RefSeq" id="WP_154346603.1">
    <property type="nucleotide sequence ID" value="NZ_WKJD01000016.1"/>
</dbReference>
<proteinExistence type="predicted"/>
<evidence type="ECO:0000256" key="1">
    <source>
        <dbReference type="ARBA" id="ARBA00022741"/>
    </source>
</evidence>
<accession>A0A6L5R4A7</accession>
<organism evidence="4 5">
    <name type="scientific">Agromyces kandeliae</name>
    <dbReference type="NCBI Taxonomy" id="2666141"/>
    <lineage>
        <taxon>Bacteria</taxon>
        <taxon>Bacillati</taxon>
        <taxon>Actinomycetota</taxon>
        <taxon>Actinomycetes</taxon>
        <taxon>Micrococcales</taxon>
        <taxon>Microbacteriaceae</taxon>
        <taxon>Agromyces</taxon>
    </lineage>
</organism>
<feature type="domain" description="ABC transporter" evidence="3">
    <location>
        <begin position="13"/>
        <end position="250"/>
    </location>
</feature>
<name>A0A6L5R4A7_9MICO</name>
<sequence>MTTDQAPALESLLSVRGISKAFGHIQALTDVSLDIAPGEVLALLGDNGAGKSTLIKILSGLYATDSGEIRMRGVPQRFQSPADAKAAGIATVYQDLALVDTRDVAANLFLGREYTRGPFIDVKRNVAESRRVLEQLKLGHLPASGVPVGVMSGGQRQAVAVARTVVSGAELIIMDEPTAALGVSESAKVMALAHELRDSGCAVIIISHNLQQVWDFADRFAVLHLGRLAGVRRRSESTVEEIVQLIVYGAAGA</sequence>
<keyword evidence="1" id="KW-0547">Nucleotide-binding</keyword>
<dbReference type="Proteomes" id="UP000476511">
    <property type="component" value="Unassembled WGS sequence"/>
</dbReference>
<dbReference type="AlphaFoldDB" id="A0A6L5R4A7"/>
<dbReference type="CDD" id="cd03216">
    <property type="entry name" value="ABC_Carb_Monos_I"/>
    <property type="match status" value="1"/>
</dbReference>
<dbReference type="PROSITE" id="PS50893">
    <property type="entry name" value="ABC_TRANSPORTER_2"/>
    <property type="match status" value="1"/>
</dbReference>
<evidence type="ECO:0000313" key="4">
    <source>
        <dbReference type="EMBL" id="MRX44394.1"/>
    </source>
</evidence>
<dbReference type="Pfam" id="PF00005">
    <property type="entry name" value="ABC_tran"/>
    <property type="match status" value="1"/>
</dbReference>